<reference evidence="2 3" key="1">
    <citation type="submission" date="2015-07" db="EMBL/GenBank/DDBJ databases">
        <title>Comparative genomics of the Sigatoka disease complex on banana suggests a link between parallel evolutionary changes in Pseudocercospora fijiensis and Pseudocercospora eumusae and increased virulence on the banana host.</title>
        <authorList>
            <person name="Chang T.-C."/>
            <person name="Salvucci A."/>
            <person name="Crous P.W."/>
            <person name="Stergiopoulos I."/>
        </authorList>
    </citation>
    <scope>NUCLEOTIDE SEQUENCE [LARGE SCALE GENOMIC DNA]</scope>
    <source>
        <strain evidence="2 3">CBS 116634</strain>
    </source>
</reference>
<dbReference type="EMBL" id="LFZO01000024">
    <property type="protein sequence ID" value="KXT17169.1"/>
    <property type="molecule type" value="Genomic_DNA"/>
</dbReference>
<keyword evidence="1" id="KW-1133">Transmembrane helix</keyword>
<dbReference type="AlphaFoldDB" id="A0A139IR14"/>
<keyword evidence="3" id="KW-1185">Reference proteome</keyword>
<proteinExistence type="predicted"/>
<protein>
    <submittedName>
        <fullName evidence="2">Uncharacterized protein</fullName>
    </submittedName>
</protein>
<keyword evidence="1" id="KW-0812">Transmembrane</keyword>
<gene>
    <name evidence="2" type="ORF">AC579_319</name>
</gene>
<evidence type="ECO:0000256" key="1">
    <source>
        <dbReference type="SAM" id="Phobius"/>
    </source>
</evidence>
<feature type="transmembrane region" description="Helical" evidence="1">
    <location>
        <begin position="108"/>
        <end position="127"/>
    </location>
</feature>
<feature type="transmembrane region" description="Helical" evidence="1">
    <location>
        <begin position="79"/>
        <end position="102"/>
    </location>
</feature>
<organism evidence="2 3">
    <name type="scientific">Pseudocercospora musae</name>
    <dbReference type="NCBI Taxonomy" id="113226"/>
    <lineage>
        <taxon>Eukaryota</taxon>
        <taxon>Fungi</taxon>
        <taxon>Dikarya</taxon>
        <taxon>Ascomycota</taxon>
        <taxon>Pezizomycotina</taxon>
        <taxon>Dothideomycetes</taxon>
        <taxon>Dothideomycetidae</taxon>
        <taxon>Mycosphaerellales</taxon>
        <taxon>Mycosphaerellaceae</taxon>
        <taxon>Pseudocercospora</taxon>
    </lineage>
</organism>
<sequence>MLLCLCMTCSCPINKTVHVHLVLTCLVFIPAYTPLRPPKDNRIITCSALRISLPELHRIDIHVPAISNARNRQPVTMGAVVSCFQSVVNAITSCFMAVVNAIVAVIKAIANAIVSVFWAIASCLTCGKAGKRRRVGRSAV</sequence>
<dbReference type="Proteomes" id="UP000073492">
    <property type="component" value="Unassembled WGS sequence"/>
</dbReference>
<name>A0A139IR14_9PEZI</name>
<evidence type="ECO:0000313" key="2">
    <source>
        <dbReference type="EMBL" id="KXT17169.1"/>
    </source>
</evidence>
<comment type="caution">
    <text evidence="2">The sequence shown here is derived from an EMBL/GenBank/DDBJ whole genome shotgun (WGS) entry which is preliminary data.</text>
</comment>
<dbReference type="OrthoDB" id="5230947at2759"/>
<accession>A0A139IR14</accession>
<evidence type="ECO:0000313" key="3">
    <source>
        <dbReference type="Proteomes" id="UP000073492"/>
    </source>
</evidence>
<keyword evidence="1" id="KW-0472">Membrane</keyword>